<name>A0A4V2Y2D6_9ACTN</name>
<organism evidence="7 8">
    <name type="scientific">Streptomyces hainanensis</name>
    <dbReference type="NCBI Taxonomy" id="402648"/>
    <lineage>
        <taxon>Bacteria</taxon>
        <taxon>Bacillati</taxon>
        <taxon>Actinomycetota</taxon>
        <taxon>Actinomycetes</taxon>
        <taxon>Kitasatosporales</taxon>
        <taxon>Streptomycetaceae</taxon>
        <taxon>Streptomyces</taxon>
    </lineage>
</organism>
<evidence type="ECO:0000256" key="2">
    <source>
        <dbReference type="ARBA" id="ARBA00023015"/>
    </source>
</evidence>
<evidence type="ECO:0000313" key="8">
    <source>
        <dbReference type="Proteomes" id="UP000295345"/>
    </source>
</evidence>
<dbReference type="InterPro" id="IPR039538">
    <property type="entry name" value="BetI_C"/>
</dbReference>
<dbReference type="PROSITE" id="PS50977">
    <property type="entry name" value="HTH_TETR_2"/>
    <property type="match status" value="1"/>
</dbReference>
<dbReference type="Pfam" id="PF13977">
    <property type="entry name" value="TetR_C_6"/>
    <property type="match status" value="1"/>
</dbReference>
<evidence type="ECO:0000256" key="4">
    <source>
        <dbReference type="ARBA" id="ARBA00023163"/>
    </source>
</evidence>
<dbReference type="InterPro" id="IPR001647">
    <property type="entry name" value="HTH_TetR"/>
</dbReference>
<dbReference type="OrthoDB" id="9816296at2"/>
<evidence type="ECO:0000259" key="6">
    <source>
        <dbReference type="PROSITE" id="PS50977"/>
    </source>
</evidence>
<evidence type="ECO:0000256" key="3">
    <source>
        <dbReference type="ARBA" id="ARBA00023125"/>
    </source>
</evidence>
<dbReference type="PANTHER" id="PTHR47506">
    <property type="entry name" value="TRANSCRIPTIONAL REGULATORY PROTEIN"/>
    <property type="match status" value="1"/>
</dbReference>
<dbReference type="GO" id="GO:0003677">
    <property type="term" value="F:DNA binding"/>
    <property type="evidence" value="ECO:0007669"/>
    <property type="project" value="UniProtKB-UniRule"/>
</dbReference>
<dbReference type="InterPro" id="IPR009057">
    <property type="entry name" value="Homeodomain-like_sf"/>
</dbReference>
<proteinExistence type="predicted"/>
<dbReference type="RefSeq" id="WP_132819949.1">
    <property type="nucleotide sequence ID" value="NZ_SMKI01000262.1"/>
</dbReference>
<dbReference type="SUPFAM" id="SSF48498">
    <property type="entry name" value="Tetracyclin repressor-like, C-terminal domain"/>
    <property type="match status" value="1"/>
</dbReference>
<keyword evidence="1" id="KW-0678">Repressor</keyword>
<dbReference type="InterPro" id="IPR036271">
    <property type="entry name" value="Tet_transcr_reg_TetR-rel_C_sf"/>
</dbReference>
<dbReference type="SUPFAM" id="SSF46689">
    <property type="entry name" value="Homeodomain-like"/>
    <property type="match status" value="1"/>
</dbReference>
<keyword evidence="3 5" id="KW-0238">DNA-binding</keyword>
<reference evidence="7 8" key="1">
    <citation type="submission" date="2019-03" db="EMBL/GenBank/DDBJ databases">
        <title>Draft genome sequences of novel Actinobacteria.</title>
        <authorList>
            <person name="Sahin N."/>
            <person name="Ay H."/>
            <person name="Saygin H."/>
        </authorList>
    </citation>
    <scope>NUCLEOTIDE SEQUENCE [LARGE SCALE GENOMIC DNA]</scope>
    <source>
        <strain evidence="7 8">DSM 41900</strain>
    </source>
</reference>
<dbReference type="PANTHER" id="PTHR47506:SF1">
    <property type="entry name" value="HTH-TYPE TRANSCRIPTIONAL REGULATOR YJDC"/>
    <property type="match status" value="1"/>
</dbReference>
<comment type="caution">
    <text evidence="7">The sequence shown here is derived from an EMBL/GenBank/DDBJ whole genome shotgun (WGS) entry which is preliminary data.</text>
</comment>
<protein>
    <submittedName>
        <fullName evidence="7">TetR family transcriptional regulator</fullName>
    </submittedName>
</protein>
<gene>
    <name evidence="7" type="ORF">E1283_22575</name>
</gene>
<feature type="DNA-binding region" description="H-T-H motif" evidence="5">
    <location>
        <begin position="31"/>
        <end position="50"/>
    </location>
</feature>
<sequence>MPRLIDHGERRREIARAAWRVIVRDGIGRASVRAVAKEARVSAGSLRHVFTTQRELLVFALEMVLDRARARVAALPPRPSTRETVEALARQFLPLDSERRTESEVYLALFDAARADVALRAARDAAHGHLRDVCRALIGRLDNGVDLVPGTDLDLEAARLHALLDGLGAHVVHEPAGADPGWTARVLSRHLDSLATPAVDARG</sequence>
<dbReference type="EMBL" id="SMKI01000262">
    <property type="protein sequence ID" value="TDC72145.1"/>
    <property type="molecule type" value="Genomic_DNA"/>
</dbReference>
<keyword evidence="2" id="KW-0805">Transcription regulation</keyword>
<accession>A0A4V2Y2D6</accession>
<dbReference type="AlphaFoldDB" id="A0A4V2Y2D6"/>
<feature type="domain" description="HTH tetR-type" evidence="6">
    <location>
        <begin position="8"/>
        <end position="68"/>
    </location>
</feature>
<keyword evidence="8" id="KW-1185">Reference proteome</keyword>
<evidence type="ECO:0000256" key="5">
    <source>
        <dbReference type="PROSITE-ProRule" id="PRU00335"/>
    </source>
</evidence>
<dbReference type="Pfam" id="PF00440">
    <property type="entry name" value="TetR_N"/>
    <property type="match status" value="1"/>
</dbReference>
<dbReference type="Gene3D" id="1.10.357.10">
    <property type="entry name" value="Tetracycline Repressor, domain 2"/>
    <property type="match status" value="1"/>
</dbReference>
<dbReference type="Proteomes" id="UP000295345">
    <property type="component" value="Unassembled WGS sequence"/>
</dbReference>
<evidence type="ECO:0000313" key="7">
    <source>
        <dbReference type="EMBL" id="TDC72145.1"/>
    </source>
</evidence>
<evidence type="ECO:0000256" key="1">
    <source>
        <dbReference type="ARBA" id="ARBA00022491"/>
    </source>
</evidence>
<keyword evidence="4" id="KW-0804">Transcription</keyword>